<proteinExistence type="predicted"/>
<dbReference type="SUPFAM" id="SSF50692">
    <property type="entry name" value="ADC-like"/>
    <property type="match status" value="1"/>
</dbReference>
<dbReference type="PROSITE" id="PS51669">
    <property type="entry name" value="4FE4S_MOW_BIS_MGD"/>
    <property type="match status" value="1"/>
</dbReference>
<keyword evidence="5" id="KW-0411">Iron-sulfur</keyword>
<accession>C0QUJ9</accession>
<dbReference type="GO" id="GO:0016020">
    <property type="term" value="C:membrane"/>
    <property type="evidence" value="ECO:0007669"/>
    <property type="project" value="TreeGrafter"/>
</dbReference>
<evidence type="ECO:0000313" key="8">
    <source>
        <dbReference type="Proteomes" id="UP000001366"/>
    </source>
</evidence>
<dbReference type="PANTHER" id="PTHR43105:SF14">
    <property type="entry name" value="FORMATE DEHYDROGENASE H"/>
    <property type="match status" value="1"/>
</dbReference>
<dbReference type="STRING" id="123214.PERMA_0576"/>
<dbReference type="EC" id="1.2.1.2" evidence="7"/>
<dbReference type="Gene3D" id="2.40.40.20">
    <property type="match status" value="1"/>
</dbReference>
<dbReference type="Gene3D" id="3.40.228.10">
    <property type="entry name" value="Dimethylsulfoxide Reductase, domain 2"/>
    <property type="match status" value="1"/>
</dbReference>
<keyword evidence="4" id="KW-0408">Iron</keyword>
<evidence type="ECO:0000256" key="1">
    <source>
        <dbReference type="ARBA" id="ARBA00022485"/>
    </source>
</evidence>
<name>C0QUJ9_PERMH</name>
<gene>
    <name evidence="7" type="ordered locus">PERMA_0576</name>
</gene>
<keyword evidence="3 7" id="KW-0560">Oxidoreductase</keyword>
<dbReference type="eggNOG" id="COG3383">
    <property type="taxonomic scope" value="Bacteria"/>
</dbReference>
<dbReference type="EMBL" id="CP001230">
    <property type="protein sequence ID" value="ACO03213.1"/>
    <property type="molecule type" value="Genomic_DNA"/>
</dbReference>
<evidence type="ECO:0000313" key="7">
    <source>
        <dbReference type="EMBL" id="ACO03213.1"/>
    </source>
</evidence>
<dbReference type="KEGG" id="pmx:PERMA_0576"/>
<dbReference type="AlphaFoldDB" id="C0QUJ9"/>
<dbReference type="HOGENOM" id="CLU_000422_4_0_0"/>
<dbReference type="GO" id="GO:0051539">
    <property type="term" value="F:4 iron, 4 sulfur cluster binding"/>
    <property type="evidence" value="ECO:0007669"/>
    <property type="project" value="UniProtKB-KW"/>
</dbReference>
<dbReference type="OrthoDB" id="9803192at2"/>
<sequence>MIIDTVCTYCGVGCDISFEIENGRIKKAFAKKEGLVSQGKLCIKGRKGWEYLYSPDRIKKPWIRKSFIEKNIDRFPEKIKRKLNTLTDLDSDFYESDLTLAVEITAWKLQDIKNLYGPHSIAGIGGARTSCESSYLFQKFIRKYIGSPHIDNCARVCHSPSLKGMRATIGEGAATNPFDDIYKAEFIIVIGSNTTEAHPIVANRIFDVVKKGTDIAVIDVRNIKLSRIAKYNCIIPFETNLMVLNMIAQVILEEELYNLDFIRKRTKGFEEYRDKILNDPYADPDFFKTVKGYEYLSDMIRDIAREYATKRSLILWGLGVTEHTDGSKAVMAISDLALLTGNIGKEGAGLMPLRGQNNVQGTCDMGCLPYFDPDYKEPDEIGLMTPDIIDGILEGKIKALYNIGEDIAHIHPNQNKIHRALKELEFLVVHELFPNEITGFADIVFGVKSAYEKEGVYINAERRLHLSQPVVASDLPDDWEILRDIAFELGFDVYYRSSEDVWNEVRKVANERFSGATYRKLKERRLEGIQWPVKKEGTEILHKDRFRTPDGYGYFRYNQWEYRGMVKDLIEGNDFVYLTTGRIGIHYNNAVQTKRCGSLIGKNSEDVLLLSLDDRDRFNNAERVILRSDYGESAPLKVVYSGDIKKGTAFVSFHHPESRINFLFGDESDSYVKTARFKSVKVKVIPVLRSLPEEQVC</sequence>
<dbReference type="InterPro" id="IPR006657">
    <property type="entry name" value="MoPterin_dinucl-bd_dom"/>
</dbReference>
<dbReference type="PaxDb" id="123214-PERMA_0576"/>
<dbReference type="GO" id="GO:0003954">
    <property type="term" value="F:NADH dehydrogenase activity"/>
    <property type="evidence" value="ECO:0007669"/>
    <property type="project" value="TreeGrafter"/>
</dbReference>
<dbReference type="Proteomes" id="UP000001366">
    <property type="component" value="Chromosome"/>
</dbReference>
<organism evidence="7 8">
    <name type="scientific">Persephonella marina (strain DSM 14350 / EX-H1)</name>
    <dbReference type="NCBI Taxonomy" id="123214"/>
    <lineage>
        <taxon>Bacteria</taxon>
        <taxon>Pseudomonadati</taxon>
        <taxon>Aquificota</taxon>
        <taxon>Aquificia</taxon>
        <taxon>Aquificales</taxon>
        <taxon>Hydrogenothermaceae</taxon>
        <taxon>Persephonella</taxon>
    </lineage>
</organism>
<dbReference type="InterPro" id="IPR006963">
    <property type="entry name" value="Mopterin_OxRdtase_4Fe-4S_dom"/>
</dbReference>
<keyword evidence="8" id="KW-1185">Reference proteome</keyword>
<dbReference type="InterPro" id="IPR050123">
    <property type="entry name" value="Prok_molybdopt-oxidoreductase"/>
</dbReference>
<dbReference type="GO" id="GO:0046872">
    <property type="term" value="F:metal ion binding"/>
    <property type="evidence" value="ECO:0007669"/>
    <property type="project" value="UniProtKB-KW"/>
</dbReference>
<feature type="domain" description="4Fe-4S Mo/W bis-MGD-type" evidence="6">
    <location>
        <begin position="1"/>
        <end position="56"/>
    </location>
</feature>
<dbReference type="Pfam" id="PF00384">
    <property type="entry name" value="Molybdopterin"/>
    <property type="match status" value="1"/>
</dbReference>
<dbReference type="Gene3D" id="3.40.50.740">
    <property type="match status" value="1"/>
</dbReference>
<reference evidence="7 8" key="1">
    <citation type="journal article" date="2009" name="J. Bacteriol.">
        <title>Complete and draft genome sequences of six members of the Aquificales.</title>
        <authorList>
            <person name="Reysenbach A.L."/>
            <person name="Hamamura N."/>
            <person name="Podar M."/>
            <person name="Griffiths E."/>
            <person name="Ferreira S."/>
            <person name="Hochstein R."/>
            <person name="Heidelberg J."/>
            <person name="Johnson J."/>
            <person name="Mead D."/>
            <person name="Pohorille A."/>
            <person name="Sarmiento M."/>
            <person name="Schweighofer K."/>
            <person name="Seshadri R."/>
            <person name="Voytek M.A."/>
        </authorList>
    </citation>
    <scope>NUCLEOTIDE SEQUENCE [LARGE SCALE GENOMIC DNA]</scope>
    <source>
        <strain evidence="8">DSM 14350 / EX-H1</strain>
    </source>
</reference>
<dbReference type="GO" id="GO:0022904">
    <property type="term" value="P:respiratory electron transport chain"/>
    <property type="evidence" value="ECO:0007669"/>
    <property type="project" value="TreeGrafter"/>
</dbReference>
<dbReference type="GO" id="GO:0043546">
    <property type="term" value="F:molybdopterin cofactor binding"/>
    <property type="evidence" value="ECO:0007669"/>
    <property type="project" value="InterPro"/>
</dbReference>
<evidence type="ECO:0000256" key="2">
    <source>
        <dbReference type="ARBA" id="ARBA00022723"/>
    </source>
</evidence>
<dbReference type="SMART" id="SM00926">
    <property type="entry name" value="Molybdop_Fe4S4"/>
    <property type="match status" value="1"/>
</dbReference>
<evidence type="ECO:0000256" key="5">
    <source>
        <dbReference type="ARBA" id="ARBA00023014"/>
    </source>
</evidence>
<dbReference type="Gene3D" id="3.30.200.210">
    <property type="match status" value="1"/>
</dbReference>
<dbReference type="SUPFAM" id="SSF53706">
    <property type="entry name" value="Formate dehydrogenase/DMSO reductase, domains 1-3"/>
    <property type="match status" value="1"/>
</dbReference>
<evidence type="ECO:0000256" key="3">
    <source>
        <dbReference type="ARBA" id="ARBA00023002"/>
    </source>
</evidence>
<dbReference type="InterPro" id="IPR006656">
    <property type="entry name" value="Mopterin_OxRdtase"/>
</dbReference>
<evidence type="ECO:0000256" key="4">
    <source>
        <dbReference type="ARBA" id="ARBA00023004"/>
    </source>
</evidence>
<dbReference type="Pfam" id="PF04879">
    <property type="entry name" value="Molybdop_Fe4S4"/>
    <property type="match status" value="1"/>
</dbReference>
<dbReference type="PANTHER" id="PTHR43105">
    <property type="entry name" value="RESPIRATORY NITRATE REDUCTASE"/>
    <property type="match status" value="1"/>
</dbReference>
<protein>
    <submittedName>
        <fullName evidence="7">Formate dehydrogenase alpha chain</fullName>
        <ecNumber evidence="7">1.2.1.2</ecNumber>
    </submittedName>
</protein>
<evidence type="ECO:0000259" key="6">
    <source>
        <dbReference type="PROSITE" id="PS51669"/>
    </source>
</evidence>
<dbReference type="Pfam" id="PF01568">
    <property type="entry name" value="Molydop_binding"/>
    <property type="match status" value="1"/>
</dbReference>
<dbReference type="InterPro" id="IPR009010">
    <property type="entry name" value="Asp_de-COase-like_dom_sf"/>
</dbReference>
<dbReference type="RefSeq" id="WP_012675452.1">
    <property type="nucleotide sequence ID" value="NC_012440.1"/>
</dbReference>
<keyword evidence="1" id="KW-0004">4Fe-4S</keyword>
<keyword evidence="2" id="KW-0479">Metal-binding</keyword>